<keyword evidence="3" id="KW-1185">Reference proteome</keyword>
<evidence type="ECO:0000256" key="1">
    <source>
        <dbReference type="SAM" id="Phobius"/>
    </source>
</evidence>
<keyword evidence="1" id="KW-0812">Transmembrane</keyword>
<reference evidence="2" key="1">
    <citation type="submission" date="2021-03" db="EMBL/GenBank/DDBJ databases">
        <title>Draft genome sequence of rust myrtle Austropuccinia psidii MF-1, a brazilian biotype.</title>
        <authorList>
            <person name="Quecine M.C."/>
            <person name="Pachon D.M.R."/>
            <person name="Bonatelli M.L."/>
            <person name="Correr F.H."/>
            <person name="Franceschini L.M."/>
            <person name="Leite T.F."/>
            <person name="Margarido G.R.A."/>
            <person name="Almeida C.A."/>
            <person name="Ferrarezi J.A."/>
            <person name="Labate C.A."/>
        </authorList>
    </citation>
    <scope>NUCLEOTIDE SEQUENCE</scope>
    <source>
        <strain evidence="2">MF-1</strain>
    </source>
</reference>
<proteinExistence type="predicted"/>
<dbReference type="AlphaFoldDB" id="A0A9Q3ECH1"/>
<feature type="transmembrane region" description="Helical" evidence="1">
    <location>
        <begin position="21"/>
        <end position="40"/>
    </location>
</feature>
<organism evidence="2 3">
    <name type="scientific">Austropuccinia psidii MF-1</name>
    <dbReference type="NCBI Taxonomy" id="1389203"/>
    <lineage>
        <taxon>Eukaryota</taxon>
        <taxon>Fungi</taxon>
        <taxon>Dikarya</taxon>
        <taxon>Basidiomycota</taxon>
        <taxon>Pucciniomycotina</taxon>
        <taxon>Pucciniomycetes</taxon>
        <taxon>Pucciniales</taxon>
        <taxon>Sphaerophragmiaceae</taxon>
        <taxon>Austropuccinia</taxon>
    </lineage>
</organism>
<gene>
    <name evidence="2" type="ORF">O181_056021</name>
</gene>
<name>A0A9Q3ECH1_9BASI</name>
<protein>
    <submittedName>
        <fullName evidence="2">Uncharacterized protein</fullName>
    </submittedName>
</protein>
<evidence type="ECO:0000313" key="3">
    <source>
        <dbReference type="Proteomes" id="UP000765509"/>
    </source>
</evidence>
<sequence length="223" mass="25132">MGVYGNSSLTPIYGQLAMSKVLWPIGPFWFFMAFGPYPLLLETNGPRPYPAIIGLWPILHLTNPQVNILVMGLGGNSSFWGPLDPLAITRALRTPPLIGGLWPLWPTVWGTWDLLGPFWPKSNEAKRGQGGSPLAPKAKWEHLSLFWPQIPRIPKWPKGPQDPQLAIINNEPHFQPMASGNHQRPPAQFWKDFPSIWGKTFPLFMDPVPNDPGLVQIWYHIPL</sequence>
<dbReference type="Proteomes" id="UP000765509">
    <property type="component" value="Unassembled WGS sequence"/>
</dbReference>
<accession>A0A9Q3ECH1</accession>
<keyword evidence="1" id="KW-0472">Membrane</keyword>
<comment type="caution">
    <text evidence="2">The sequence shown here is derived from an EMBL/GenBank/DDBJ whole genome shotgun (WGS) entry which is preliminary data.</text>
</comment>
<evidence type="ECO:0000313" key="2">
    <source>
        <dbReference type="EMBL" id="MBW0516306.1"/>
    </source>
</evidence>
<keyword evidence="1" id="KW-1133">Transmembrane helix</keyword>
<dbReference type="EMBL" id="AVOT02025169">
    <property type="protein sequence ID" value="MBW0516306.1"/>
    <property type="molecule type" value="Genomic_DNA"/>
</dbReference>